<protein>
    <submittedName>
        <fullName evidence="1">Uncharacterized protein</fullName>
    </submittedName>
</protein>
<gene>
    <name evidence="1" type="ORF">HHL11_25590</name>
</gene>
<organism evidence="1 2">
    <name type="scientific">Ramlibacter agri</name>
    <dbReference type="NCBI Taxonomy" id="2728837"/>
    <lineage>
        <taxon>Bacteria</taxon>
        <taxon>Pseudomonadati</taxon>
        <taxon>Pseudomonadota</taxon>
        <taxon>Betaproteobacteria</taxon>
        <taxon>Burkholderiales</taxon>
        <taxon>Comamonadaceae</taxon>
        <taxon>Ramlibacter</taxon>
    </lineage>
</organism>
<dbReference type="Proteomes" id="UP000541185">
    <property type="component" value="Unassembled WGS sequence"/>
</dbReference>
<dbReference type="AlphaFoldDB" id="A0A848H8P0"/>
<comment type="caution">
    <text evidence="1">The sequence shown here is derived from an EMBL/GenBank/DDBJ whole genome shotgun (WGS) entry which is preliminary data.</text>
</comment>
<proteinExistence type="predicted"/>
<dbReference type="EMBL" id="JABBFX010000003">
    <property type="protein sequence ID" value="NML47145.1"/>
    <property type="molecule type" value="Genomic_DNA"/>
</dbReference>
<evidence type="ECO:0000313" key="1">
    <source>
        <dbReference type="EMBL" id="NML47145.1"/>
    </source>
</evidence>
<accession>A0A848H8P0</accession>
<sequence length="183" mass="20565">MPFTDLAQQTHDLLTRRAAALKDTKPNEVHTIRFRTSEIHLGAEQASVADSLQRWSKLGTRWIYVFDTTASEAERKALVASFSKARDVKTAKFRYARLNDESGKSSILYVGSSESLRTRIRNHLGYAVGPSSLNMAYWQNMPDIELRLQAARYPDSISKEALCDLEDALSVRLTPLFGKRGSA</sequence>
<reference evidence="1 2" key="1">
    <citation type="submission" date="2020-04" db="EMBL/GenBank/DDBJ databases">
        <title>Ramlibacter sp. G-1-2-2 isolated from soil.</title>
        <authorList>
            <person name="Dahal R.H."/>
        </authorList>
    </citation>
    <scope>NUCLEOTIDE SEQUENCE [LARGE SCALE GENOMIC DNA]</scope>
    <source>
        <strain evidence="1 2">G-1-2-2</strain>
    </source>
</reference>
<name>A0A848H8P0_9BURK</name>
<dbReference type="RefSeq" id="WP_169421439.1">
    <property type="nucleotide sequence ID" value="NZ_JABBFX010000003.1"/>
</dbReference>
<evidence type="ECO:0000313" key="2">
    <source>
        <dbReference type="Proteomes" id="UP000541185"/>
    </source>
</evidence>
<keyword evidence="2" id="KW-1185">Reference proteome</keyword>